<dbReference type="EMBL" id="JBHSPB010000015">
    <property type="protein sequence ID" value="MFC5723088.1"/>
    <property type="molecule type" value="Genomic_DNA"/>
</dbReference>
<organism evidence="1 2">
    <name type="scientific">Streptomyces gamaensis</name>
    <dbReference type="NCBI Taxonomy" id="1763542"/>
    <lineage>
        <taxon>Bacteria</taxon>
        <taxon>Bacillati</taxon>
        <taxon>Actinomycetota</taxon>
        <taxon>Actinomycetes</taxon>
        <taxon>Kitasatosporales</taxon>
        <taxon>Streptomycetaceae</taxon>
        <taxon>Streptomyces</taxon>
    </lineage>
</organism>
<evidence type="ECO:0000313" key="2">
    <source>
        <dbReference type="Proteomes" id="UP001596083"/>
    </source>
</evidence>
<name>A0ABW0Z546_9ACTN</name>
<gene>
    <name evidence="1" type="ORF">ACFP1Z_23245</name>
</gene>
<dbReference type="RefSeq" id="WP_390319037.1">
    <property type="nucleotide sequence ID" value="NZ_JBHSPB010000015.1"/>
</dbReference>
<comment type="caution">
    <text evidence="1">The sequence shown here is derived from an EMBL/GenBank/DDBJ whole genome shotgun (WGS) entry which is preliminary data.</text>
</comment>
<reference evidence="2" key="1">
    <citation type="journal article" date="2019" name="Int. J. Syst. Evol. Microbiol.">
        <title>The Global Catalogue of Microorganisms (GCM) 10K type strain sequencing project: providing services to taxonomists for standard genome sequencing and annotation.</title>
        <authorList>
            <consortium name="The Broad Institute Genomics Platform"/>
            <consortium name="The Broad Institute Genome Sequencing Center for Infectious Disease"/>
            <person name="Wu L."/>
            <person name="Ma J."/>
        </authorList>
    </citation>
    <scope>NUCLEOTIDE SEQUENCE [LARGE SCALE GENOMIC DNA]</scope>
    <source>
        <strain evidence="2">CGMCC 4.7304</strain>
    </source>
</reference>
<accession>A0ABW0Z546</accession>
<keyword evidence="2" id="KW-1185">Reference proteome</keyword>
<protein>
    <submittedName>
        <fullName evidence="1">DUF6415 family natural product biosynthesis protein</fullName>
    </submittedName>
</protein>
<dbReference type="InterPro" id="IPR046300">
    <property type="entry name" value="DUF6415"/>
</dbReference>
<dbReference type="Proteomes" id="UP001596083">
    <property type="component" value="Unassembled WGS sequence"/>
</dbReference>
<proteinExistence type="predicted"/>
<sequence>MPHFPGTAMPPFPLGEERKTLQQKLKEKHPLVTPENSARNVSGLERDVINTTVRWALDQLPLAGVVDGLIAELRRHIASLVPVVEAKDWERHGRGQLVGLILREVRAKLDAVPPADAQAAGKAVYAQELARTCRALLSLALADPGDEQQHTAVAP</sequence>
<evidence type="ECO:0000313" key="1">
    <source>
        <dbReference type="EMBL" id="MFC5723088.1"/>
    </source>
</evidence>
<dbReference type="Pfam" id="PF19979">
    <property type="entry name" value="DUF6415"/>
    <property type="match status" value="1"/>
</dbReference>